<dbReference type="Gene3D" id="2.130.10.10">
    <property type="entry name" value="YVTN repeat-like/Quinoprotein amine dehydrogenase"/>
    <property type="match status" value="1"/>
</dbReference>
<protein>
    <recommendedName>
        <fullName evidence="5">Protein transport protein SEC31</fullName>
    </recommendedName>
    <alternativeName>
        <fullName evidence="4">Protein transport protein sec31</fullName>
    </alternativeName>
</protein>
<organism evidence="19 20">
    <name type="scientific">Marssonina brunnea f. sp. multigermtubi (strain MB_m1)</name>
    <name type="common">Marssonina leaf spot fungus</name>
    <dbReference type="NCBI Taxonomy" id="1072389"/>
    <lineage>
        <taxon>Eukaryota</taxon>
        <taxon>Fungi</taxon>
        <taxon>Dikarya</taxon>
        <taxon>Ascomycota</taxon>
        <taxon>Pezizomycotina</taxon>
        <taxon>Leotiomycetes</taxon>
        <taxon>Helotiales</taxon>
        <taxon>Drepanopezizaceae</taxon>
        <taxon>Drepanopeziza</taxon>
    </lineage>
</organism>
<keyword evidence="9" id="KW-0256">Endoplasmic reticulum</keyword>
<dbReference type="InterPro" id="IPR036322">
    <property type="entry name" value="WD40_repeat_dom_sf"/>
</dbReference>
<dbReference type="Pfam" id="PF12931">
    <property type="entry name" value="TPR_Sec16"/>
    <property type="match status" value="1"/>
</dbReference>
<dbReference type="Gene3D" id="1.20.940.10">
    <property type="entry name" value="Functional domain of the splicing factor Prp18"/>
    <property type="match status" value="1"/>
</dbReference>
<dbReference type="STRING" id="1072389.K1WKP4"/>
<dbReference type="GO" id="GO:0005789">
    <property type="term" value="C:endoplasmic reticulum membrane"/>
    <property type="evidence" value="ECO:0007669"/>
    <property type="project" value="UniProtKB-SubCell"/>
</dbReference>
<evidence type="ECO:0000259" key="17">
    <source>
        <dbReference type="Pfam" id="PF07304"/>
    </source>
</evidence>
<keyword evidence="10" id="KW-0931">ER-Golgi transport</keyword>
<sequence length="1260" mass="134846">MVRLREIPRTAAFAWYPGADSPLVVTGTRAGAVDADFSDETKLELWDLSLDNLDQGVELQPVASITSDSRFHDIAWAPANADHPKGIIAGALENGSLVLWDAEKLFKGSEDSFMSQTTKHSGAIKSLQFNPLKPQILATAGAKGELFIYDINDIQNPFRLGTAAARSDDLECIAWNRKVSHILATGGSGGFVTVWDLKTRKASLTLNNNRKAVAAIAWDPNNATKLLTATPDDAAPVILLWDLRNSNAPERTLQGHDQGILSLSWCQQDSDLLLSCGKDNKTIVWNPQTGERLGEFPEVTNWTFQTRFNPHNPALSATASFDGKISIQTLQNTNPVDTQTPVQGSDPEDFFTKAQTQPQGASFSLIRAPKWLERPAGASFGFGGKLISFGLLPTVAGQHRSSKIQISNFSADSDVGTATQAFETALVAGDVNSICESHISNAKTEEEKADWKVIEKLISENPRKGVTEYLGFSNEVEEATNGVEDLQLDGPQPEDAGEGINGTAVNNSRLSTLFADGAEGEDFLSSIAATKGAKTDNPFHLFADSDSASEKQITKALMLGQFEKAMIICLKEDKIADALIIANCGGKELLEKAQTTYLSRKTAGPNYLRLLTSVIGKNLWDVVYNADLANWKETMATLCTYADPNEFPDLCEALGDRIIETGSPKDASFCYLVGSKLEKVIGIWITDLQEAEKAAIADPSGDSSFSIHARTLQNFIEKVTVFRDVTKFEDSEQGLTSDWKLAPLYEKYTEYADIVAAHGHLSIAERYLSLLPTQYPAAEVARNRVQLASRKITPGAAVKAAQPSQNTRAQARPQQGYQPLSTPATAPARPAPNAFAPPTAAPAANPYAPPTSNYGPQSGYQPPQQAGGYGGYNPGNSGYGAVPAPNYGAPAPTFGAPPPAFGAPPPRNITPSAGPPPASQRKNMEQWNDTPMVTKVAPARRSTPSVAPINSSFPNQQAASMPPPAAQYGSRATPTPPPPPPKGPAPPRVSSPLTPGYPHALQQPGRPSSAANQYAPQQANSPAQPFSHPAPPPTISHGPSPYNAAPPGPPPSNRYAPAPAAQQYSQPPAPQSQMAPPPQGGNRPPPPSNPYAPVGNSPQNQYPPTQPLQQLSQGPPPPSAGPPQGSRPPTGPPTSAATPPPAKAKHPAGDRSHIPSNAQRMVEVFSTDMQRVASKAPASFAAQVKDTQKRLNILFDHLNNEELIKPDTIQRLSELAEALQARNYEVAAKLQVDIQREKTEECGNWMVGVKRLVSMSKVTP</sequence>
<reference evidence="19 20" key="1">
    <citation type="journal article" date="2012" name="BMC Genomics">
        <title>Sequencing the genome of Marssonina brunnea reveals fungus-poplar co-evolution.</title>
        <authorList>
            <person name="Zhu S."/>
            <person name="Cao Y.-Z."/>
            <person name="Jiang C."/>
            <person name="Tan B.-Y."/>
            <person name="Wang Z."/>
            <person name="Feng S."/>
            <person name="Zhang L."/>
            <person name="Su X.-H."/>
            <person name="Brejova B."/>
            <person name="Vinar T."/>
            <person name="Xu M."/>
            <person name="Wang M.-X."/>
            <person name="Zhang S.-G."/>
            <person name="Huang M.-R."/>
            <person name="Wu R."/>
            <person name="Zhou Y."/>
        </authorList>
    </citation>
    <scope>NUCLEOTIDE SEQUENCE [LARGE SCALE GENOMIC DNA]</scope>
    <source>
        <strain evidence="19 20">MB_m1</strain>
    </source>
</reference>
<evidence type="ECO:0000259" key="18">
    <source>
        <dbReference type="Pfam" id="PF12931"/>
    </source>
</evidence>
<evidence type="ECO:0000256" key="10">
    <source>
        <dbReference type="ARBA" id="ARBA00022892"/>
    </source>
</evidence>
<feature type="domain" description="SRA1/Sec31" evidence="17">
    <location>
        <begin position="1114"/>
        <end position="1254"/>
    </location>
</feature>
<keyword evidence="11" id="KW-0653">Protein transport</keyword>
<proteinExistence type="inferred from homology"/>
<dbReference type="Proteomes" id="UP000006753">
    <property type="component" value="Unassembled WGS sequence"/>
</dbReference>
<name>K1WKP4_MARBU</name>
<dbReference type="InterPro" id="IPR009917">
    <property type="entry name" value="SRA1/Sec31"/>
</dbReference>
<dbReference type="RefSeq" id="XP_007296940.1">
    <property type="nucleotide sequence ID" value="XM_007296878.1"/>
</dbReference>
<dbReference type="InterPro" id="IPR024298">
    <property type="entry name" value="Sec16_Sec23-bd"/>
</dbReference>
<evidence type="ECO:0000256" key="5">
    <source>
        <dbReference type="ARBA" id="ARBA00021236"/>
    </source>
</evidence>
<dbReference type="OrthoDB" id="542917at2759"/>
<feature type="repeat" description="WD" evidence="15">
    <location>
        <begin position="253"/>
        <end position="295"/>
    </location>
</feature>
<dbReference type="KEGG" id="mbe:MBM_09051"/>
<dbReference type="GO" id="GO:0015031">
    <property type="term" value="P:protein transport"/>
    <property type="evidence" value="ECO:0007669"/>
    <property type="project" value="UniProtKB-KW"/>
</dbReference>
<feature type="region of interest" description="Disordered" evidence="16">
    <location>
        <begin position="794"/>
        <end position="872"/>
    </location>
</feature>
<evidence type="ECO:0000256" key="11">
    <source>
        <dbReference type="ARBA" id="ARBA00022927"/>
    </source>
</evidence>
<dbReference type="Pfam" id="PF00400">
    <property type="entry name" value="WD40"/>
    <property type="match status" value="1"/>
</dbReference>
<evidence type="ECO:0000256" key="8">
    <source>
        <dbReference type="ARBA" id="ARBA00022737"/>
    </source>
</evidence>
<dbReference type="GO" id="GO:0005198">
    <property type="term" value="F:structural molecule activity"/>
    <property type="evidence" value="ECO:0007669"/>
    <property type="project" value="TreeGrafter"/>
</dbReference>
<evidence type="ECO:0000256" key="3">
    <source>
        <dbReference type="ARBA" id="ARBA00009358"/>
    </source>
</evidence>
<evidence type="ECO:0000256" key="15">
    <source>
        <dbReference type="PROSITE-ProRule" id="PRU00221"/>
    </source>
</evidence>
<feature type="compositionally biased region" description="Low complexity" evidence="16">
    <location>
        <begin position="1053"/>
        <end position="1066"/>
    </location>
</feature>
<keyword evidence="7 15" id="KW-0853">WD repeat</keyword>
<gene>
    <name evidence="19" type="ORF">MBM_09051</name>
</gene>
<keyword evidence="20" id="KW-1185">Reference proteome</keyword>
<feature type="compositionally biased region" description="Polar residues" evidence="16">
    <location>
        <begin position="1005"/>
        <end position="1020"/>
    </location>
</feature>
<dbReference type="GeneID" id="18764986"/>
<comment type="function">
    <text evidence="14">Component of the coat protein complex II (COPII) which promotes the formation of transport vesicles from the endoplasmic reticulum (ER). The coat has two main functions, the physical deformation of the endoplasmic reticulum membrane into vesicles and the selection of cargo molecules.</text>
</comment>
<evidence type="ECO:0000256" key="16">
    <source>
        <dbReference type="SAM" id="MobiDB-lite"/>
    </source>
</evidence>
<dbReference type="FunFam" id="2.130.10.10:FF:000193">
    <property type="entry name" value="Protein transport protein SEC31, putative"/>
    <property type="match status" value="1"/>
</dbReference>
<keyword evidence="13" id="KW-0968">Cytoplasmic vesicle</keyword>
<evidence type="ECO:0000313" key="20">
    <source>
        <dbReference type="Proteomes" id="UP000006753"/>
    </source>
</evidence>
<dbReference type="PANTHER" id="PTHR13923:SF11">
    <property type="entry name" value="SECRETORY 31, ISOFORM D"/>
    <property type="match status" value="1"/>
</dbReference>
<dbReference type="GO" id="GO:0070971">
    <property type="term" value="C:endoplasmic reticulum exit site"/>
    <property type="evidence" value="ECO:0007669"/>
    <property type="project" value="TreeGrafter"/>
</dbReference>
<evidence type="ECO:0000256" key="13">
    <source>
        <dbReference type="ARBA" id="ARBA00023329"/>
    </source>
</evidence>
<evidence type="ECO:0000256" key="1">
    <source>
        <dbReference type="ARBA" id="ARBA00004299"/>
    </source>
</evidence>
<dbReference type="eggNOG" id="KOG0307">
    <property type="taxonomic scope" value="Eukaryota"/>
</dbReference>
<dbReference type="InParanoid" id="K1WKP4"/>
<feature type="compositionally biased region" description="Pro residues" evidence="16">
    <location>
        <begin position="974"/>
        <end position="989"/>
    </location>
</feature>
<feature type="compositionally biased region" description="Pro residues" evidence="16">
    <location>
        <begin position="895"/>
        <end position="918"/>
    </location>
</feature>
<dbReference type="Gene3D" id="1.25.40.1030">
    <property type="match status" value="1"/>
</dbReference>
<feature type="compositionally biased region" description="Low complexity" evidence="16">
    <location>
        <begin position="822"/>
        <end position="866"/>
    </location>
</feature>
<dbReference type="OMA" id="WLERPCG"/>
<evidence type="ECO:0000256" key="9">
    <source>
        <dbReference type="ARBA" id="ARBA00022824"/>
    </source>
</evidence>
<dbReference type="SUPFAM" id="SSF50978">
    <property type="entry name" value="WD40 repeat-like"/>
    <property type="match status" value="1"/>
</dbReference>
<feature type="compositionally biased region" description="Pro residues" evidence="16">
    <location>
        <begin position="1114"/>
        <end position="1142"/>
    </location>
</feature>
<evidence type="ECO:0000256" key="14">
    <source>
        <dbReference type="ARBA" id="ARBA00025471"/>
    </source>
</evidence>
<feature type="region of interest" description="Disordered" evidence="16">
    <location>
        <begin position="334"/>
        <end position="357"/>
    </location>
</feature>
<dbReference type="SMART" id="SM00320">
    <property type="entry name" value="WD40"/>
    <property type="match status" value="6"/>
</dbReference>
<dbReference type="InterPro" id="IPR015943">
    <property type="entry name" value="WD40/YVTN_repeat-like_dom_sf"/>
</dbReference>
<keyword evidence="12" id="KW-0472">Membrane</keyword>
<comment type="similarity">
    <text evidence="3">Belongs to the WD repeat SEC31 family.</text>
</comment>
<feature type="compositionally biased region" description="Pro residues" evidence="16">
    <location>
        <begin position="1067"/>
        <end position="1090"/>
    </location>
</feature>
<dbReference type="InterPro" id="IPR001680">
    <property type="entry name" value="WD40_rpt"/>
</dbReference>
<evidence type="ECO:0000256" key="7">
    <source>
        <dbReference type="ARBA" id="ARBA00022574"/>
    </source>
</evidence>
<keyword evidence="6" id="KW-0813">Transport</keyword>
<dbReference type="FunCoup" id="K1WKP4">
    <property type="interactions" value="702"/>
</dbReference>
<dbReference type="FunFam" id="1.20.940.10:FF:000007">
    <property type="entry name" value="Protein transport protein (SEC31), putative"/>
    <property type="match status" value="1"/>
</dbReference>
<feature type="compositionally biased region" description="Polar residues" evidence="16">
    <location>
        <begin position="802"/>
        <end position="821"/>
    </location>
</feature>
<evidence type="ECO:0000313" key="19">
    <source>
        <dbReference type="EMBL" id="EKD12822.1"/>
    </source>
</evidence>
<dbReference type="GO" id="GO:0090110">
    <property type="term" value="P:COPII-coated vesicle cargo loading"/>
    <property type="evidence" value="ECO:0007669"/>
    <property type="project" value="TreeGrafter"/>
</dbReference>
<accession>K1WKP4</accession>
<evidence type="ECO:0000256" key="4">
    <source>
        <dbReference type="ARBA" id="ARBA00013507"/>
    </source>
</evidence>
<feature type="domain" description="Sec16 Sec23-binding" evidence="18">
    <location>
        <begin position="553"/>
        <end position="768"/>
    </location>
</feature>
<feature type="compositionally biased region" description="Low complexity" evidence="16">
    <location>
        <begin position="1091"/>
        <end position="1113"/>
    </location>
</feature>
<evidence type="ECO:0000256" key="6">
    <source>
        <dbReference type="ARBA" id="ARBA00022448"/>
    </source>
</evidence>
<dbReference type="AlphaFoldDB" id="K1WKP4"/>
<dbReference type="PANTHER" id="PTHR13923">
    <property type="entry name" value="SEC31-RELATED PROTEIN"/>
    <property type="match status" value="1"/>
</dbReference>
<comment type="subcellular location">
    <subcellularLocation>
        <location evidence="1">Cytoplasmic vesicle</location>
        <location evidence="1">COPII-coated vesicle membrane</location>
        <topology evidence="1">Peripheral membrane protein</topology>
        <orientation evidence="1">Cytoplasmic side</orientation>
    </subcellularLocation>
    <subcellularLocation>
        <location evidence="2">Endoplasmic reticulum membrane</location>
        <topology evidence="2">Peripheral membrane protein</topology>
        <orientation evidence="2">Cytoplasmic side</orientation>
    </subcellularLocation>
</comment>
<dbReference type="EMBL" id="JH921454">
    <property type="protein sequence ID" value="EKD12822.1"/>
    <property type="molecule type" value="Genomic_DNA"/>
</dbReference>
<feature type="region of interest" description="Disordered" evidence="16">
    <location>
        <begin position="893"/>
        <end position="1154"/>
    </location>
</feature>
<dbReference type="InterPro" id="IPR040251">
    <property type="entry name" value="SEC31-like"/>
</dbReference>
<evidence type="ECO:0000256" key="12">
    <source>
        <dbReference type="ARBA" id="ARBA00023136"/>
    </source>
</evidence>
<evidence type="ECO:0000256" key="2">
    <source>
        <dbReference type="ARBA" id="ARBA00004397"/>
    </source>
</evidence>
<dbReference type="GO" id="GO:0007029">
    <property type="term" value="P:endoplasmic reticulum organization"/>
    <property type="evidence" value="ECO:0007669"/>
    <property type="project" value="TreeGrafter"/>
</dbReference>
<dbReference type="Pfam" id="PF07304">
    <property type="entry name" value="SRA1"/>
    <property type="match status" value="1"/>
</dbReference>
<keyword evidence="8" id="KW-0677">Repeat</keyword>
<feature type="compositionally biased region" description="Low complexity" evidence="16">
    <location>
        <begin position="954"/>
        <end position="973"/>
    </location>
</feature>
<feature type="compositionally biased region" description="Polar residues" evidence="16">
    <location>
        <begin position="334"/>
        <end position="343"/>
    </location>
</feature>
<dbReference type="GO" id="GO:0030127">
    <property type="term" value="C:COPII vesicle coat"/>
    <property type="evidence" value="ECO:0007669"/>
    <property type="project" value="TreeGrafter"/>
</dbReference>
<feature type="repeat" description="WD" evidence="15">
    <location>
        <begin position="163"/>
        <end position="205"/>
    </location>
</feature>
<feature type="compositionally biased region" description="Polar residues" evidence="16">
    <location>
        <begin position="942"/>
        <end position="953"/>
    </location>
</feature>
<dbReference type="PROSITE" id="PS50082">
    <property type="entry name" value="WD_REPEATS_2"/>
    <property type="match status" value="2"/>
</dbReference>
<dbReference type="HOGENOM" id="CLU_003033_2_0_1"/>